<keyword evidence="3" id="KW-1185">Reference proteome</keyword>
<sequence length="157" mass="18369">MMKHFYLLILGAGLMLYTAGCGDNALNGSEQAAVDFYKEVWVEGDTNHSQGMLDHVSESDDLQWRVEQTTSAERKNPPIMVTVSPTDSQMFEKTILIHRPSDKRDFKVRVRRTNGRWRVTKFEQNYDKQRGGYINNDAYQRYQEEYPALTWKRVEQP</sequence>
<evidence type="ECO:0000313" key="3">
    <source>
        <dbReference type="Proteomes" id="UP000199387"/>
    </source>
</evidence>
<feature type="signal peptide" evidence="1">
    <location>
        <begin position="1"/>
        <end position="21"/>
    </location>
</feature>
<dbReference type="EMBL" id="FMZA01000004">
    <property type="protein sequence ID" value="SDC18916.1"/>
    <property type="molecule type" value="Genomic_DNA"/>
</dbReference>
<evidence type="ECO:0000313" key="2">
    <source>
        <dbReference type="EMBL" id="SDC18916.1"/>
    </source>
</evidence>
<reference evidence="2 3" key="1">
    <citation type="submission" date="2016-10" db="EMBL/GenBank/DDBJ databases">
        <authorList>
            <person name="de Groot N.N."/>
        </authorList>
    </citation>
    <scope>NUCLEOTIDE SEQUENCE [LARGE SCALE GENOMIC DNA]</scope>
    <source>
        <strain evidence="2 3">DSM 45514</strain>
    </source>
</reference>
<dbReference type="AlphaFoldDB" id="A0A1G6JLU3"/>
<feature type="chain" id="PRO_5038729659" description="DUF4878 domain-containing protein" evidence="1">
    <location>
        <begin position="22"/>
        <end position="157"/>
    </location>
</feature>
<proteinExistence type="predicted"/>
<organism evidence="2 3">
    <name type="scientific">Melghirimyces thermohalophilus</name>
    <dbReference type="NCBI Taxonomy" id="1236220"/>
    <lineage>
        <taxon>Bacteria</taxon>
        <taxon>Bacillati</taxon>
        <taxon>Bacillota</taxon>
        <taxon>Bacilli</taxon>
        <taxon>Bacillales</taxon>
        <taxon>Thermoactinomycetaceae</taxon>
        <taxon>Melghirimyces</taxon>
    </lineage>
</organism>
<dbReference type="RefSeq" id="WP_143003453.1">
    <property type="nucleotide sequence ID" value="NZ_FMZA01000004.1"/>
</dbReference>
<protein>
    <recommendedName>
        <fullName evidence="4">DUF4878 domain-containing protein</fullName>
    </recommendedName>
</protein>
<dbReference type="Proteomes" id="UP000199387">
    <property type="component" value="Unassembled WGS sequence"/>
</dbReference>
<keyword evidence="1" id="KW-0732">Signal</keyword>
<name>A0A1G6JLU3_9BACL</name>
<dbReference type="OrthoDB" id="2990201at2"/>
<gene>
    <name evidence="2" type="ORF">SAMN04488112_10471</name>
</gene>
<evidence type="ECO:0000256" key="1">
    <source>
        <dbReference type="SAM" id="SignalP"/>
    </source>
</evidence>
<dbReference type="STRING" id="1236220.SAMN04488112_10471"/>
<evidence type="ECO:0008006" key="4">
    <source>
        <dbReference type="Google" id="ProtNLM"/>
    </source>
</evidence>
<accession>A0A1G6JLU3</accession>